<proteinExistence type="predicted"/>
<name>A0A0S4TWY1_RALSL</name>
<dbReference type="EMBL" id="LN899819">
    <property type="protein sequence ID" value="CUV14179.1"/>
    <property type="molecule type" value="Genomic_DNA"/>
</dbReference>
<evidence type="ECO:0000313" key="1">
    <source>
        <dbReference type="EMBL" id="CUV14179.1"/>
    </source>
</evidence>
<sequence length="44" mass="4761">MPARKPTGDAGSRVVPTVREFTIDELARAADTTVRNVLSYRTAA</sequence>
<dbReference type="AlphaFoldDB" id="A0A0S4TWY1"/>
<organism evidence="1">
    <name type="scientific">Ralstonia solanacearum</name>
    <name type="common">Pseudomonas solanacearum</name>
    <dbReference type="NCBI Taxonomy" id="305"/>
    <lineage>
        <taxon>Bacteria</taxon>
        <taxon>Pseudomonadati</taxon>
        <taxon>Pseudomonadota</taxon>
        <taxon>Betaproteobacteria</taxon>
        <taxon>Burkholderiales</taxon>
        <taxon>Burkholderiaceae</taxon>
        <taxon>Ralstonia</taxon>
        <taxon>Ralstonia solanacearum species complex</taxon>
    </lineage>
</organism>
<reference evidence="1" key="1">
    <citation type="submission" date="2015-10" db="EMBL/GenBank/DDBJ databases">
        <authorList>
            <person name="Gilbert D.G."/>
        </authorList>
    </citation>
    <scope>NUCLEOTIDE SEQUENCE</scope>
    <source>
        <strain evidence="1">Phyl III-seqv23</strain>
    </source>
</reference>
<gene>
    <name evidence="1" type="ORF">RUN39_v1_730009</name>
</gene>
<protein>
    <submittedName>
        <fullName evidence="1">Uncharacterized protein</fullName>
    </submittedName>
</protein>
<accession>A0A0S4TWY1</accession>